<dbReference type="Proteomes" id="UP000019095">
    <property type="component" value="Chromosome"/>
</dbReference>
<sequence>MSGAQSPAELFINAVCEQAKSGSGSGLPYALTYAPLAQINPFQRLLYCRAAQAGYAIVPAVHFADLASVNWQGRSVIHLHWLASVLAGSETQEETHERLSAFEQELVRWHHAGHKILWTLHNVLPHNTRFPEAEIALRRLLVAHSDAIHILSDQSVEEARKYYDVPDEKVFFVPHPTYEGWYSNVGDVSAARLDLGIEPHDFTFLNFGALQPYKGVLRLVEAFQALKQRYPLKRFRLIIAGNPADKEYVGKILHAVADVPEIRVIQSVMQEKEIQTLFNAADVLVAPYIKTLNSGVSLLAATFRKPLVAPNVAGVAQTFANDGGLLYSDSKGDHLLDAMERSLTYRIDDSVFDQILNDYRPARISALFFEALTQKLFTCQLESPEATHHD</sequence>
<dbReference type="PANTHER" id="PTHR46401:SF2">
    <property type="entry name" value="GLYCOSYLTRANSFERASE WBBK-RELATED"/>
    <property type="match status" value="1"/>
</dbReference>
<dbReference type="PATRIC" id="fig|1247726.3.peg.4160"/>
<dbReference type="STRING" id="1247726.MIM_c37670"/>
<dbReference type="HOGENOM" id="CLU_009583_6_0_4"/>
<dbReference type="KEGG" id="amim:MIM_c37670"/>
<dbReference type="PANTHER" id="PTHR46401">
    <property type="entry name" value="GLYCOSYLTRANSFERASE WBBK-RELATED"/>
    <property type="match status" value="1"/>
</dbReference>
<dbReference type="GO" id="GO:0009103">
    <property type="term" value="P:lipopolysaccharide biosynthetic process"/>
    <property type="evidence" value="ECO:0007669"/>
    <property type="project" value="TreeGrafter"/>
</dbReference>
<name>W0PFN9_ADVMD</name>
<accession>W0PFN9</accession>
<evidence type="ECO:0000313" key="3">
    <source>
        <dbReference type="Proteomes" id="UP000019095"/>
    </source>
</evidence>
<dbReference type="Pfam" id="PF13692">
    <property type="entry name" value="Glyco_trans_1_4"/>
    <property type="match status" value="1"/>
</dbReference>
<dbReference type="GO" id="GO:0016757">
    <property type="term" value="F:glycosyltransferase activity"/>
    <property type="evidence" value="ECO:0007669"/>
    <property type="project" value="TreeGrafter"/>
</dbReference>
<dbReference type="Gene3D" id="3.40.50.2000">
    <property type="entry name" value="Glycogen Phosphorylase B"/>
    <property type="match status" value="2"/>
</dbReference>
<dbReference type="AlphaFoldDB" id="W0PFN9"/>
<dbReference type="eggNOG" id="COG0438">
    <property type="taxonomic scope" value="Bacteria"/>
</dbReference>
<keyword evidence="1 2" id="KW-0808">Transferase</keyword>
<organism evidence="2 3">
    <name type="scientific">Advenella mimigardefordensis (strain DSM 17166 / LMG 22922 / DPN7)</name>
    <dbReference type="NCBI Taxonomy" id="1247726"/>
    <lineage>
        <taxon>Bacteria</taxon>
        <taxon>Pseudomonadati</taxon>
        <taxon>Pseudomonadota</taxon>
        <taxon>Betaproteobacteria</taxon>
        <taxon>Burkholderiales</taxon>
        <taxon>Alcaligenaceae</taxon>
    </lineage>
</organism>
<protein>
    <submittedName>
        <fullName evidence="2">Putative glycosyltransferase, family 1</fullName>
    </submittedName>
</protein>
<proteinExistence type="predicted"/>
<dbReference type="EMBL" id="CP003915">
    <property type="protein sequence ID" value="AHG65824.1"/>
    <property type="molecule type" value="Genomic_DNA"/>
</dbReference>
<evidence type="ECO:0000256" key="1">
    <source>
        <dbReference type="ARBA" id="ARBA00022679"/>
    </source>
</evidence>
<dbReference type="SUPFAM" id="SSF53756">
    <property type="entry name" value="UDP-Glycosyltransferase/glycogen phosphorylase"/>
    <property type="match status" value="1"/>
</dbReference>
<keyword evidence="3" id="KW-1185">Reference proteome</keyword>
<evidence type="ECO:0000313" key="2">
    <source>
        <dbReference type="EMBL" id="AHG65824.1"/>
    </source>
</evidence>
<reference evidence="2 3" key="1">
    <citation type="journal article" date="2014" name="Microbiology">
        <title>Unravelling the complete genome sequence of Advenella mimigardefordensis strain DPN7T and novel insights in the catabolism of the xenobiotic polythioester precursor 3,3'-dithiodipropionate.</title>
        <authorList>
            <person name="Wubbeler J.H."/>
            <person name="Hiessl S."/>
            <person name="Schuldes J."/>
            <person name="Thurmer A."/>
            <person name="Daniel R."/>
            <person name="Steinbuchel A."/>
        </authorList>
    </citation>
    <scope>NUCLEOTIDE SEQUENCE [LARGE SCALE GENOMIC DNA]</scope>
    <source>
        <strain evidence="3">DSM 17166 / LMG 22922 / DPN7</strain>
    </source>
</reference>
<gene>
    <name evidence="2" type="ORF">MIM_c37670</name>
</gene>